<dbReference type="InterPro" id="IPR011990">
    <property type="entry name" value="TPR-like_helical_dom_sf"/>
</dbReference>
<dbReference type="AlphaFoldDB" id="A0A2P7S593"/>
<gene>
    <name evidence="3" type="ORF">C7I85_22110</name>
</gene>
<protein>
    <submittedName>
        <fullName evidence="3">Uncharacterized protein</fullName>
    </submittedName>
</protein>
<feature type="chain" id="PRO_5015154663" evidence="2">
    <location>
        <begin position="20"/>
        <end position="180"/>
    </location>
</feature>
<keyword evidence="2" id="KW-0732">Signal</keyword>
<dbReference type="Proteomes" id="UP000240653">
    <property type="component" value="Unassembled WGS sequence"/>
</dbReference>
<keyword evidence="1" id="KW-0802">TPR repeat</keyword>
<dbReference type="Gene3D" id="1.25.40.10">
    <property type="entry name" value="Tetratricopeptide repeat domain"/>
    <property type="match status" value="1"/>
</dbReference>
<keyword evidence="4" id="KW-1185">Reference proteome</keyword>
<proteinExistence type="predicted"/>
<evidence type="ECO:0000313" key="3">
    <source>
        <dbReference type="EMBL" id="PSJ57650.1"/>
    </source>
</evidence>
<sequence length="180" mass="19837">MTRPIHIAIAACLMGVMLAGCKTVDDGIVRTNEPTPPELTAFGDTFKGLKTVSDVEFYASDEAVAQATNQFRQGNYGNSGAYFYKAVLLAPNDGVAWLGLAASCDRIRRFDLADKAYRHAFQQLGPTPEYLNNYGYSNLLRGDLQAARNNFLRAYELVPNDPTVNNNLQLLSSSVHNIER</sequence>
<dbReference type="EMBL" id="PXYL01000013">
    <property type="protein sequence ID" value="PSJ57650.1"/>
    <property type="molecule type" value="Genomic_DNA"/>
</dbReference>
<dbReference type="InterPro" id="IPR019734">
    <property type="entry name" value="TPR_rpt"/>
</dbReference>
<accession>A0A2P7S593</accession>
<name>A0A2P7S593_9HYPH</name>
<evidence type="ECO:0000313" key="4">
    <source>
        <dbReference type="Proteomes" id="UP000240653"/>
    </source>
</evidence>
<evidence type="ECO:0000256" key="2">
    <source>
        <dbReference type="SAM" id="SignalP"/>
    </source>
</evidence>
<dbReference type="OrthoDB" id="8445347at2"/>
<comment type="caution">
    <text evidence="3">The sequence shown here is derived from an EMBL/GenBank/DDBJ whole genome shotgun (WGS) entry which is preliminary data.</text>
</comment>
<reference evidence="3 4" key="1">
    <citation type="submission" date="2018-03" db="EMBL/GenBank/DDBJ databases">
        <title>The draft genome of Mesorhizobium soli JCM 19897.</title>
        <authorList>
            <person name="Li L."/>
            <person name="Liu L."/>
            <person name="Liang L."/>
            <person name="Wang T."/>
            <person name="Zhang X."/>
        </authorList>
    </citation>
    <scope>NUCLEOTIDE SEQUENCE [LARGE SCALE GENOMIC DNA]</scope>
    <source>
        <strain evidence="3 4">JCM 19897</strain>
    </source>
</reference>
<dbReference type="PROSITE" id="PS50005">
    <property type="entry name" value="TPR"/>
    <property type="match status" value="1"/>
</dbReference>
<feature type="signal peptide" evidence="2">
    <location>
        <begin position="1"/>
        <end position="19"/>
    </location>
</feature>
<feature type="repeat" description="TPR" evidence="1">
    <location>
        <begin position="128"/>
        <end position="161"/>
    </location>
</feature>
<organism evidence="3 4">
    <name type="scientific">Pseudaminobacter soli</name>
    <name type="common">ex Li et al. 2025</name>
    <dbReference type="NCBI Taxonomy" id="1295366"/>
    <lineage>
        <taxon>Bacteria</taxon>
        <taxon>Pseudomonadati</taxon>
        <taxon>Pseudomonadota</taxon>
        <taxon>Alphaproteobacteria</taxon>
        <taxon>Hyphomicrobiales</taxon>
        <taxon>Phyllobacteriaceae</taxon>
        <taxon>Pseudaminobacter</taxon>
    </lineage>
</organism>
<dbReference type="SUPFAM" id="SSF48452">
    <property type="entry name" value="TPR-like"/>
    <property type="match status" value="1"/>
</dbReference>
<evidence type="ECO:0000256" key="1">
    <source>
        <dbReference type="PROSITE-ProRule" id="PRU00339"/>
    </source>
</evidence>
<dbReference type="PROSITE" id="PS51257">
    <property type="entry name" value="PROKAR_LIPOPROTEIN"/>
    <property type="match status" value="1"/>
</dbReference>